<gene>
    <name evidence="2" type="ORF">P5673_022369</name>
</gene>
<reference evidence="2" key="2">
    <citation type="journal article" date="2023" name="Science">
        <title>Genomic signatures of disease resistance in endangered staghorn corals.</title>
        <authorList>
            <person name="Vollmer S.V."/>
            <person name="Selwyn J.D."/>
            <person name="Despard B.A."/>
            <person name="Roesel C.L."/>
        </authorList>
    </citation>
    <scope>NUCLEOTIDE SEQUENCE</scope>
    <source>
        <strain evidence="2">K2</strain>
    </source>
</reference>
<dbReference type="InterPro" id="IPR038717">
    <property type="entry name" value="Tc1-like_DDE_dom"/>
</dbReference>
<sequence length="303" mass="34509">MREMLAKNEDCDRPKYEGVSGNTCEEERERFGSIEEASSFWKELWEGEGSGNSQAVWLEEARKKGLLRELDRKLRLQFAKEVNQSENSCTGLWMHDVAFYLDGVSFIFKSNPLSGAMAPKARVWRKKGEGLIITAKGSKDLAGGKWLHVMVAIAYNKGVILCEPYDKMNGKFFASFIRQHFSLCFGRAGPKRDGKRLFLMDNDPSQISKEAENALTDIECELLRIPPPSPDINPIENVFHLVKNLLESEAIQENITCETFEQFKTRVLRTIENVDPTIIDKAIDSMPQHIRLIIKGKGYRTKD</sequence>
<dbReference type="Gene3D" id="3.30.420.10">
    <property type="entry name" value="Ribonuclease H-like superfamily/Ribonuclease H"/>
    <property type="match status" value="1"/>
</dbReference>
<proteinExistence type="predicted"/>
<reference evidence="2" key="1">
    <citation type="journal article" date="2023" name="G3 (Bethesda)">
        <title>Whole genome assembly and annotation of the endangered Caribbean coral Acropora cervicornis.</title>
        <authorList>
            <person name="Selwyn J.D."/>
            <person name="Vollmer S.V."/>
        </authorList>
    </citation>
    <scope>NUCLEOTIDE SEQUENCE</scope>
    <source>
        <strain evidence="2">K2</strain>
    </source>
</reference>
<dbReference type="InterPro" id="IPR012337">
    <property type="entry name" value="RNaseH-like_sf"/>
</dbReference>
<dbReference type="EMBL" id="JARQWQ010000060">
    <property type="protein sequence ID" value="KAK2555776.1"/>
    <property type="molecule type" value="Genomic_DNA"/>
</dbReference>
<dbReference type="InterPro" id="IPR036397">
    <property type="entry name" value="RNaseH_sf"/>
</dbReference>
<dbReference type="GO" id="GO:0003676">
    <property type="term" value="F:nucleic acid binding"/>
    <property type="evidence" value="ECO:0007669"/>
    <property type="project" value="InterPro"/>
</dbReference>
<protein>
    <submittedName>
        <fullName evidence="2">Transposable element Tcb2 transposase</fullName>
    </submittedName>
</protein>
<keyword evidence="3" id="KW-1185">Reference proteome</keyword>
<dbReference type="Proteomes" id="UP001249851">
    <property type="component" value="Unassembled WGS sequence"/>
</dbReference>
<name>A0AAD9Q6U2_ACRCE</name>
<comment type="caution">
    <text evidence="2">The sequence shown here is derived from an EMBL/GenBank/DDBJ whole genome shotgun (WGS) entry which is preliminary data.</text>
</comment>
<feature type="domain" description="Tc1-like transposase DDE" evidence="1">
    <location>
        <begin position="119"/>
        <end position="250"/>
    </location>
</feature>
<evidence type="ECO:0000313" key="3">
    <source>
        <dbReference type="Proteomes" id="UP001249851"/>
    </source>
</evidence>
<evidence type="ECO:0000259" key="1">
    <source>
        <dbReference type="Pfam" id="PF13358"/>
    </source>
</evidence>
<dbReference type="SUPFAM" id="SSF53098">
    <property type="entry name" value="Ribonuclease H-like"/>
    <property type="match status" value="1"/>
</dbReference>
<dbReference type="Pfam" id="PF13358">
    <property type="entry name" value="DDE_3"/>
    <property type="match status" value="1"/>
</dbReference>
<organism evidence="2 3">
    <name type="scientific">Acropora cervicornis</name>
    <name type="common">Staghorn coral</name>
    <dbReference type="NCBI Taxonomy" id="6130"/>
    <lineage>
        <taxon>Eukaryota</taxon>
        <taxon>Metazoa</taxon>
        <taxon>Cnidaria</taxon>
        <taxon>Anthozoa</taxon>
        <taxon>Hexacorallia</taxon>
        <taxon>Scleractinia</taxon>
        <taxon>Astrocoeniina</taxon>
        <taxon>Acroporidae</taxon>
        <taxon>Acropora</taxon>
    </lineage>
</organism>
<dbReference type="AlphaFoldDB" id="A0AAD9Q6U2"/>
<evidence type="ECO:0000313" key="2">
    <source>
        <dbReference type="EMBL" id="KAK2555776.1"/>
    </source>
</evidence>
<accession>A0AAD9Q6U2</accession>